<dbReference type="Proteomes" id="UP000823775">
    <property type="component" value="Unassembled WGS sequence"/>
</dbReference>
<organism evidence="1 2">
    <name type="scientific">Datura stramonium</name>
    <name type="common">Jimsonweed</name>
    <name type="synonym">Common thornapple</name>
    <dbReference type="NCBI Taxonomy" id="4076"/>
    <lineage>
        <taxon>Eukaryota</taxon>
        <taxon>Viridiplantae</taxon>
        <taxon>Streptophyta</taxon>
        <taxon>Embryophyta</taxon>
        <taxon>Tracheophyta</taxon>
        <taxon>Spermatophyta</taxon>
        <taxon>Magnoliopsida</taxon>
        <taxon>eudicotyledons</taxon>
        <taxon>Gunneridae</taxon>
        <taxon>Pentapetalae</taxon>
        <taxon>asterids</taxon>
        <taxon>lamiids</taxon>
        <taxon>Solanales</taxon>
        <taxon>Solanaceae</taxon>
        <taxon>Solanoideae</taxon>
        <taxon>Datureae</taxon>
        <taxon>Datura</taxon>
    </lineage>
</organism>
<evidence type="ECO:0000313" key="2">
    <source>
        <dbReference type="Proteomes" id="UP000823775"/>
    </source>
</evidence>
<proteinExistence type="predicted"/>
<comment type="caution">
    <text evidence="1">The sequence shown here is derived from an EMBL/GenBank/DDBJ whole genome shotgun (WGS) entry which is preliminary data.</text>
</comment>
<accession>A0ABS8T3J6</accession>
<name>A0ABS8T3J6_DATST</name>
<sequence length="89" mass="10425">VLNDITKNMENFIEENPNMREENKILDGLFHGNNIFRLTNEGEEEDENLSSYVFDCNDIDDDNNNKAQDTMQTAIYWESQEALLVYICL</sequence>
<gene>
    <name evidence="1" type="ORF">HAX54_002229</name>
</gene>
<reference evidence="1 2" key="1">
    <citation type="journal article" date="2021" name="BMC Genomics">
        <title>Datura genome reveals duplications of psychoactive alkaloid biosynthetic genes and high mutation rate following tissue culture.</title>
        <authorList>
            <person name="Rajewski A."/>
            <person name="Carter-House D."/>
            <person name="Stajich J."/>
            <person name="Litt A."/>
        </authorList>
    </citation>
    <scope>NUCLEOTIDE SEQUENCE [LARGE SCALE GENOMIC DNA]</scope>
    <source>
        <strain evidence="1">AR-01</strain>
    </source>
</reference>
<feature type="non-terminal residue" evidence="1">
    <location>
        <position position="1"/>
    </location>
</feature>
<dbReference type="EMBL" id="JACEIK010001100">
    <property type="protein sequence ID" value="MCD7465950.1"/>
    <property type="molecule type" value="Genomic_DNA"/>
</dbReference>
<keyword evidence="2" id="KW-1185">Reference proteome</keyword>
<evidence type="ECO:0000313" key="1">
    <source>
        <dbReference type="EMBL" id="MCD7465950.1"/>
    </source>
</evidence>
<protein>
    <submittedName>
        <fullName evidence="1">Uncharacterized protein</fullName>
    </submittedName>
</protein>